<dbReference type="Pfam" id="PF26251">
    <property type="entry name" value="TPR_TRAPPC9-Trs120"/>
    <property type="match status" value="1"/>
</dbReference>
<dbReference type="Pfam" id="PF26254">
    <property type="entry name" value="Ig_TRAPPC9-Trs120_1st"/>
    <property type="match status" value="1"/>
</dbReference>
<evidence type="ECO:0000259" key="8">
    <source>
        <dbReference type="Pfam" id="PF26283"/>
    </source>
</evidence>
<accession>A0A6J1V8J3</accession>
<feature type="domain" description="Trs120/TRAPPC9 fourth Ig-like" evidence="8">
    <location>
        <begin position="940"/>
        <end position="1050"/>
    </location>
</feature>
<dbReference type="InterPro" id="IPR058563">
    <property type="entry name" value="Trs120_TRAPPC9_N"/>
</dbReference>
<dbReference type="Pfam" id="PF08626">
    <property type="entry name" value="TRAPPC9-Trs120"/>
    <property type="match status" value="1"/>
</dbReference>
<feature type="domain" description="Trs120/TRAPPC9 TPR region" evidence="5">
    <location>
        <begin position="318"/>
        <end position="467"/>
    </location>
</feature>
<comment type="subcellular location">
    <subcellularLocation>
        <location evidence="1">Golgi apparatus</location>
    </subcellularLocation>
</comment>
<dbReference type="KEGG" id="nss:113422692"/>
<feature type="domain" description="Trs120/TRAPPC9 N-terminal" evidence="4">
    <location>
        <begin position="187"/>
        <end position="259"/>
    </location>
</feature>
<protein>
    <submittedName>
        <fullName evidence="10">Trafficking protein particle complex subunit 9</fullName>
    </submittedName>
</protein>
<dbReference type="InterPro" id="IPR058564">
    <property type="entry name" value="TPR_TRAPPC9_Trs120"/>
</dbReference>
<dbReference type="Pfam" id="PF26282">
    <property type="entry name" value="Ig_TRAPPC9-Trs120_3rd"/>
    <property type="match status" value="1"/>
</dbReference>
<evidence type="ECO:0000313" key="10">
    <source>
        <dbReference type="RefSeq" id="XP_026539597.1"/>
    </source>
</evidence>
<evidence type="ECO:0000259" key="7">
    <source>
        <dbReference type="Pfam" id="PF26282"/>
    </source>
</evidence>
<dbReference type="GeneID" id="113422692"/>
<keyword evidence="9" id="KW-1185">Reference proteome</keyword>
<organism evidence="9 10">
    <name type="scientific">Notechis scutatus</name>
    <name type="common">mainland tiger snake</name>
    <dbReference type="NCBI Taxonomy" id="8663"/>
    <lineage>
        <taxon>Eukaryota</taxon>
        <taxon>Metazoa</taxon>
        <taxon>Chordata</taxon>
        <taxon>Craniata</taxon>
        <taxon>Vertebrata</taxon>
        <taxon>Euteleostomi</taxon>
        <taxon>Lepidosauria</taxon>
        <taxon>Squamata</taxon>
        <taxon>Bifurcata</taxon>
        <taxon>Unidentata</taxon>
        <taxon>Episquamata</taxon>
        <taxon>Toxicofera</taxon>
        <taxon>Serpentes</taxon>
        <taxon>Colubroidea</taxon>
        <taxon>Elapidae</taxon>
        <taxon>Hydrophiinae</taxon>
        <taxon>Notechis</taxon>
    </lineage>
</organism>
<evidence type="ECO:0000313" key="9">
    <source>
        <dbReference type="Proteomes" id="UP000504612"/>
    </source>
</evidence>
<gene>
    <name evidence="10" type="primary">TRAPPC9</name>
</gene>
<reference evidence="10" key="1">
    <citation type="submission" date="2025-08" db="UniProtKB">
        <authorList>
            <consortium name="RefSeq"/>
        </authorList>
    </citation>
    <scope>IDENTIFICATION</scope>
</reference>
<dbReference type="CTD" id="83696"/>
<name>A0A6J1V8J3_9SAUR</name>
<dbReference type="PANTHER" id="PTHR21512:SF5">
    <property type="entry name" value="TRAFFICKING PROTEIN PARTICLE COMPLEX SUBUNIT 9"/>
    <property type="match status" value="1"/>
</dbReference>
<evidence type="ECO:0000256" key="2">
    <source>
        <dbReference type="ARBA" id="ARBA00008459"/>
    </source>
</evidence>
<dbReference type="InterPro" id="IPR058565">
    <property type="entry name" value="Ig_TRAPPC9_Trs120_1st"/>
</dbReference>
<feature type="domain" description="Trs120/TRAPPC9 first Ig-like" evidence="6">
    <location>
        <begin position="498"/>
        <end position="626"/>
    </location>
</feature>
<dbReference type="GO" id="GO:0005802">
    <property type="term" value="C:trans-Golgi network"/>
    <property type="evidence" value="ECO:0007669"/>
    <property type="project" value="TreeGrafter"/>
</dbReference>
<evidence type="ECO:0000259" key="5">
    <source>
        <dbReference type="Pfam" id="PF26251"/>
    </source>
</evidence>
<evidence type="ECO:0000259" key="6">
    <source>
        <dbReference type="Pfam" id="PF26254"/>
    </source>
</evidence>
<dbReference type="InterPro" id="IPR058567">
    <property type="entry name" value="Ig_TRAPPC9_Trs120_3rd"/>
</dbReference>
<dbReference type="InterPro" id="IPR058568">
    <property type="entry name" value="Ig_TRAPPC9_Trs120_4th"/>
</dbReference>
<evidence type="ECO:0000256" key="3">
    <source>
        <dbReference type="ARBA" id="ARBA00023034"/>
    </source>
</evidence>
<feature type="domain" description="Trs120/TRAPPC9 third Ig-like" evidence="7">
    <location>
        <begin position="804"/>
        <end position="918"/>
    </location>
</feature>
<dbReference type="Pfam" id="PF26283">
    <property type="entry name" value="Ig_TRAPPC9-Trs120_4th"/>
    <property type="match status" value="1"/>
</dbReference>
<evidence type="ECO:0000259" key="4">
    <source>
        <dbReference type="Pfam" id="PF08626"/>
    </source>
</evidence>
<proteinExistence type="inferred from homology"/>
<comment type="similarity">
    <text evidence="2">Belongs to the NIBP family.</text>
</comment>
<dbReference type="PANTHER" id="PTHR21512">
    <property type="entry name" value="TRAFFICKING PROTEIN PARTICLE COMPLEX SUBUNIT 9"/>
    <property type="match status" value="1"/>
</dbReference>
<evidence type="ECO:0000256" key="1">
    <source>
        <dbReference type="ARBA" id="ARBA00004555"/>
    </source>
</evidence>
<dbReference type="Proteomes" id="UP000504612">
    <property type="component" value="Unplaced"/>
</dbReference>
<dbReference type="AlphaFoldDB" id="A0A6J1V8J3"/>
<sequence>MSFPDYMQCAEDHQTLLVVVQPDGIVPEESFFKIYKRISTVSQINVRDSQRVLYIRYRHHYPPENNEWGDFQTHRKVVGLITITDCSSGKDWPQTFEKFHLQKEIYGSTLYDSRLFVFGLQGEIAEQTRTDVAFYPSYDECENVEKRIEDFIESLFIVLESKRLDRAIDKSGDKIPLLCVPFEKKDFVGLDTDSRHYKKRCQGRMRKHVGDLCLQAGMLQDSLVHYHMAVELLRSVNDFLWLGAALEGLCSASVIYHYPGGTGGKIGFRRAQGGSLSAEAGNRHRPGAQEVLIDPGALTSNGISADTSSEIGRAKNCLSPEDIIEKYKEAISYYSKLSEEEKIQRYSILSELYERIGFHRKSAFFKRVAAMQCVAPSIVEPGWRACYKLLLETLPGYSLSLDPKDFSKGTHRGWAAVQMRLLHELVYASRRMGNPALSVRHLSFLLQTMLDFLSDQEKKDVTQSLENYTSKCPGTMDFITLPDGLKLPPVPFTKLPIVRSVKLLNLPVSLRPQKMKSLLGQNMATKSPFIYSPIVAHNHGEEQSKKIDFQWVQGDVCEVQLMVYNPMPFELRVENMGLLTSGVEFESLPAALSLPAESGLYPVTLVGIPQSPGQINVNGYHTSVFGVFSDCLLDKLPGIKTSGCTVEVIPSLPRLQISTSLPSIFPGKLFGDFLSWNLEDTLSQFPLKPGNVAVFTVYIKVKLDFSCHENLLQDLNDDGISVSGLPLSSPFRQVIKPRIENKPLNPQEATKVGDFSHIKTLEAILNFRYSGGPGHIDGYYRNLSLGLHVEVEPSVFFTRVSTLPATSTRQCHLLLDVFNSTEHELMISAKNNEDLVLHAGECQRMAIQVDKFTFESNPDSPGERTQYANPKQLEEERKQAKSLEINNKLDIVWKIPSLKREGEASVEGILNQVVLDHLQLAPLQWDVLVEGKPCDSDIVADCTVGDPVKLEVKLTNWSKHNVGPFSLTVIPYQDYQNGVHNYDLQDGITFVGSNTFYIDTVKPTENSMCVGALLFLCTGDFYLNIKFHEGNSNKEFPPSWLCLPSVHIRAVHSVIQTKL</sequence>
<keyword evidence="3" id="KW-0333">Golgi apparatus</keyword>
<dbReference type="RefSeq" id="XP_026539597.1">
    <property type="nucleotide sequence ID" value="XM_026683812.1"/>
</dbReference>
<dbReference type="InterPro" id="IPR013935">
    <property type="entry name" value="Trs120_TRAPPC9"/>
</dbReference>